<name>A0ABY3P6A0_9ENTR</name>
<evidence type="ECO:0000313" key="2">
    <source>
        <dbReference type="Proteomes" id="UP000323910"/>
    </source>
</evidence>
<sequence>MRTSQNLANALTERMKNAMKNRFTEEPVKRRSEVIPGKRFRAESGRMVTVLRCSQHRVVYQREGYSGESEMSRREFERKFTEVKS</sequence>
<dbReference type="Pfam" id="PF13973">
    <property type="entry name" value="DUF4222"/>
    <property type="match status" value="1"/>
</dbReference>
<accession>A0ABY3P6A0</accession>
<evidence type="ECO:0000313" key="1">
    <source>
        <dbReference type="EMBL" id="TYT34972.1"/>
    </source>
</evidence>
<keyword evidence="2" id="KW-1185">Reference proteome</keyword>
<gene>
    <name evidence="1" type="ORF">FZO59_04880</name>
</gene>
<protein>
    <submittedName>
        <fullName evidence="1">DUF4222 domain-containing protein</fullName>
    </submittedName>
</protein>
<proteinExistence type="predicted"/>
<organism evidence="1 2">
    <name type="scientific">Lelliottia nimipressuralis</name>
    <dbReference type="NCBI Taxonomy" id="69220"/>
    <lineage>
        <taxon>Bacteria</taxon>
        <taxon>Pseudomonadati</taxon>
        <taxon>Pseudomonadota</taxon>
        <taxon>Gammaproteobacteria</taxon>
        <taxon>Enterobacterales</taxon>
        <taxon>Enterobacteriaceae</taxon>
        <taxon>Lelliottia</taxon>
    </lineage>
</organism>
<dbReference type="Proteomes" id="UP000323910">
    <property type="component" value="Unassembled WGS sequence"/>
</dbReference>
<comment type="caution">
    <text evidence="1">The sequence shown here is derived from an EMBL/GenBank/DDBJ whole genome shotgun (WGS) entry which is preliminary data.</text>
</comment>
<dbReference type="RefSeq" id="WP_129036252.1">
    <property type="nucleotide sequence ID" value="NZ_SDDX01000028.1"/>
</dbReference>
<dbReference type="EMBL" id="VTFR01000002">
    <property type="protein sequence ID" value="TYT34972.1"/>
    <property type="molecule type" value="Genomic_DNA"/>
</dbReference>
<reference evidence="1 2" key="1">
    <citation type="submission" date="2019-08" db="EMBL/GenBank/DDBJ databases">
        <title>The draft genome of Lelliottia nimipressuralis strain CICC 24156.</title>
        <authorList>
            <person name="Wu W."/>
            <person name="Feng Y."/>
            <person name="Zong Z."/>
        </authorList>
    </citation>
    <scope>NUCLEOTIDE SEQUENCE [LARGE SCALE GENOMIC DNA]</scope>
    <source>
        <strain evidence="1 2">CICC 24156</strain>
    </source>
</reference>
<dbReference type="InterPro" id="IPR025317">
    <property type="entry name" value="DUF4222"/>
</dbReference>